<evidence type="ECO:0000256" key="1">
    <source>
        <dbReference type="ARBA" id="ARBA00007177"/>
    </source>
</evidence>
<dbReference type="Proteomes" id="UP000053237">
    <property type="component" value="Unassembled WGS sequence"/>
</dbReference>
<gene>
    <name evidence="3" type="ORF">BN9_073060</name>
</gene>
<dbReference type="PANTHER" id="PTHR33643:SF1">
    <property type="entry name" value="UREASE ACCESSORY PROTEIN D"/>
    <property type="match status" value="1"/>
</dbReference>
<proteinExistence type="inferred from homology"/>
<accession>A0A024GIN7</accession>
<dbReference type="OrthoDB" id="5550464at2759"/>
<keyword evidence="2" id="KW-0143">Chaperone</keyword>
<evidence type="ECO:0000313" key="3">
    <source>
        <dbReference type="EMBL" id="CCI46377.1"/>
    </source>
</evidence>
<dbReference type="GO" id="GO:0016151">
    <property type="term" value="F:nickel cation binding"/>
    <property type="evidence" value="ECO:0007669"/>
    <property type="project" value="InterPro"/>
</dbReference>
<comment type="similarity">
    <text evidence="1">Belongs to the UreD family.</text>
</comment>
<dbReference type="PANTHER" id="PTHR33643">
    <property type="entry name" value="UREASE ACCESSORY PROTEIN D"/>
    <property type="match status" value="1"/>
</dbReference>
<dbReference type="InterPro" id="IPR002669">
    <property type="entry name" value="UreD"/>
</dbReference>
<keyword evidence="4" id="KW-1185">Reference proteome</keyword>
<dbReference type="STRING" id="65357.A0A024GIN7"/>
<dbReference type="AlphaFoldDB" id="A0A024GIN7"/>
<name>A0A024GIN7_9STRA</name>
<evidence type="ECO:0000256" key="2">
    <source>
        <dbReference type="ARBA" id="ARBA00023186"/>
    </source>
</evidence>
<reference evidence="3 4" key="1">
    <citation type="submission" date="2012-05" db="EMBL/GenBank/DDBJ databases">
        <title>Recombination and specialization in a pathogen metapopulation.</title>
        <authorList>
            <person name="Gardiner A."/>
            <person name="Kemen E."/>
            <person name="Schultz-Larsen T."/>
            <person name="MacLean D."/>
            <person name="Van Oosterhout C."/>
            <person name="Jones J.D.G."/>
        </authorList>
    </citation>
    <scope>NUCLEOTIDE SEQUENCE [LARGE SCALE GENOMIC DNA]</scope>
    <source>
        <strain evidence="3 4">Ac Nc2</strain>
    </source>
</reference>
<dbReference type="EMBL" id="CAIX01000125">
    <property type="protein sequence ID" value="CCI46377.1"/>
    <property type="molecule type" value="Genomic_DNA"/>
</dbReference>
<comment type="caution">
    <text evidence="3">The sequence shown here is derived from an EMBL/GenBank/DDBJ whole genome shotgun (WGS) entry which is preliminary data.</text>
</comment>
<sequence length="108" mass="12199">MISLKSQMATTHIIGYLIVVGPQFSSMTESLLQQHSRKQVSYSLQRPMNQCEQTYTQPNVLTSASPLGKCGVLLRFQGNDTESTMNHVKEQLKDLEHIVGFIPYQEGR</sequence>
<dbReference type="InParanoid" id="A0A024GIN7"/>
<protein>
    <submittedName>
        <fullName evidence="3">Uncharacterized protein</fullName>
    </submittedName>
</protein>
<organism evidence="3 4">
    <name type="scientific">Albugo candida</name>
    <dbReference type="NCBI Taxonomy" id="65357"/>
    <lineage>
        <taxon>Eukaryota</taxon>
        <taxon>Sar</taxon>
        <taxon>Stramenopiles</taxon>
        <taxon>Oomycota</taxon>
        <taxon>Peronosporomycetes</taxon>
        <taxon>Albuginales</taxon>
        <taxon>Albuginaceae</taxon>
        <taxon>Albugo</taxon>
    </lineage>
</organism>
<evidence type="ECO:0000313" key="4">
    <source>
        <dbReference type="Proteomes" id="UP000053237"/>
    </source>
</evidence>